<dbReference type="PANTHER" id="PTHR33121:SF23">
    <property type="entry name" value="CYCLIC DI-GMP PHOSPHODIESTERASE PDEB"/>
    <property type="match status" value="1"/>
</dbReference>
<dbReference type="Pfam" id="PF00563">
    <property type="entry name" value="EAL"/>
    <property type="match status" value="1"/>
</dbReference>
<dbReference type="Gene3D" id="3.30.110.200">
    <property type="match status" value="1"/>
</dbReference>
<dbReference type="InterPro" id="IPR035919">
    <property type="entry name" value="EAL_sf"/>
</dbReference>
<organism evidence="5 6">
    <name type="scientific">Acidovorax kalamii</name>
    <dbReference type="NCBI Taxonomy" id="2004485"/>
    <lineage>
        <taxon>Bacteria</taxon>
        <taxon>Pseudomonadati</taxon>
        <taxon>Pseudomonadota</taxon>
        <taxon>Betaproteobacteria</taxon>
        <taxon>Burkholderiales</taxon>
        <taxon>Comamonadaceae</taxon>
        <taxon>Acidovorax</taxon>
    </lineage>
</organism>
<dbReference type="CDD" id="cd06225">
    <property type="entry name" value="HAMP"/>
    <property type="match status" value="1"/>
</dbReference>
<feature type="transmembrane region" description="Helical" evidence="1">
    <location>
        <begin position="6"/>
        <end position="28"/>
    </location>
</feature>
<evidence type="ECO:0000256" key="1">
    <source>
        <dbReference type="SAM" id="Phobius"/>
    </source>
</evidence>
<dbReference type="PROSITE" id="PS50885">
    <property type="entry name" value="HAMP"/>
    <property type="match status" value="1"/>
</dbReference>
<feature type="domain" description="EAL" evidence="2">
    <location>
        <begin position="404"/>
        <end position="638"/>
    </location>
</feature>
<dbReference type="Gene3D" id="6.20.270.20">
    <property type="entry name" value="LapD/MoxY periplasmic domain"/>
    <property type="match status" value="1"/>
</dbReference>
<dbReference type="InterPro" id="IPR029787">
    <property type="entry name" value="Nucleotide_cyclase"/>
</dbReference>
<evidence type="ECO:0000259" key="3">
    <source>
        <dbReference type="PROSITE" id="PS50885"/>
    </source>
</evidence>
<dbReference type="SMART" id="SM00304">
    <property type="entry name" value="HAMP"/>
    <property type="match status" value="1"/>
</dbReference>
<dbReference type="OrthoDB" id="5894408at2"/>
<dbReference type="NCBIfam" id="TIGR00254">
    <property type="entry name" value="GGDEF"/>
    <property type="match status" value="1"/>
</dbReference>
<dbReference type="Pfam" id="PF00672">
    <property type="entry name" value="HAMP"/>
    <property type="match status" value="1"/>
</dbReference>
<accession>A0A235EI60</accession>
<keyword evidence="1" id="KW-1133">Transmembrane helix</keyword>
<dbReference type="Pfam" id="PF16448">
    <property type="entry name" value="LapD_MoxY_N"/>
    <property type="match status" value="1"/>
</dbReference>
<proteinExistence type="predicted"/>
<gene>
    <name evidence="5" type="ORF">CBY09_20860</name>
</gene>
<dbReference type="InterPro" id="IPR042461">
    <property type="entry name" value="LapD_MoxY_peri_C"/>
</dbReference>
<evidence type="ECO:0000259" key="4">
    <source>
        <dbReference type="PROSITE" id="PS50887"/>
    </source>
</evidence>
<dbReference type="SUPFAM" id="SSF141868">
    <property type="entry name" value="EAL domain-like"/>
    <property type="match status" value="1"/>
</dbReference>
<keyword evidence="1" id="KW-0812">Transmembrane</keyword>
<dbReference type="InterPro" id="IPR050706">
    <property type="entry name" value="Cyclic-di-GMP_PDE-like"/>
</dbReference>
<dbReference type="SUPFAM" id="SSF55073">
    <property type="entry name" value="Nucleotide cyclase"/>
    <property type="match status" value="1"/>
</dbReference>
<dbReference type="GO" id="GO:0007165">
    <property type="term" value="P:signal transduction"/>
    <property type="evidence" value="ECO:0007669"/>
    <property type="project" value="InterPro"/>
</dbReference>
<dbReference type="InterPro" id="IPR043128">
    <property type="entry name" value="Rev_trsase/Diguanyl_cyclase"/>
</dbReference>
<dbReference type="SMART" id="SM00052">
    <property type="entry name" value="EAL"/>
    <property type="match status" value="1"/>
</dbReference>
<dbReference type="SMART" id="SM00267">
    <property type="entry name" value="GGDEF"/>
    <property type="match status" value="1"/>
</dbReference>
<keyword evidence="1" id="KW-0472">Membrane</keyword>
<dbReference type="GO" id="GO:0071111">
    <property type="term" value="F:cyclic-guanylate-specific phosphodiesterase activity"/>
    <property type="evidence" value="ECO:0007669"/>
    <property type="project" value="InterPro"/>
</dbReference>
<evidence type="ECO:0000313" key="6">
    <source>
        <dbReference type="Proteomes" id="UP000215441"/>
    </source>
</evidence>
<dbReference type="InterPro" id="IPR001633">
    <property type="entry name" value="EAL_dom"/>
</dbReference>
<comment type="caution">
    <text evidence="5">The sequence shown here is derived from an EMBL/GenBank/DDBJ whole genome shotgun (WGS) entry which is preliminary data.</text>
</comment>
<dbReference type="AlphaFoldDB" id="A0A235EI60"/>
<dbReference type="EMBL" id="NOIG01000012">
    <property type="protein sequence ID" value="OYD48473.1"/>
    <property type="molecule type" value="Genomic_DNA"/>
</dbReference>
<dbReference type="InterPro" id="IPR000160">
    <property type="entry name" value="GGDEF_dom"/>
</dbReference>
<dbReference type="Proteomes" id="UP000215441">
    <property type="component" value="Unassembled WGS sequence"/>
</dbReference>
<feature type="domain" description="HAMP" evidence="3">
    <location>
        <begin position="170"/>
        <end position="221"/>
    </location>
</feature>
<dbReference type="Gene3D" id="3.30.70.270">
    <property type="match status" value="1"/>
</dbReference>
<reference evidence="5 6" key="1">
    <citation type="submission" date="2017-07" db="EMBL/GenBank/DDBJ databases">
        <title>Acidovorax KNDSW TSA 6 genome sequence and assembly.</title>
        <authorList>
            <person name="Mayilraj S."/>
        </authorList>
    </citation>
    <scope>NUCLEOTIDE SEQUENCE [LARGE SCALE GENOMIC DNA]</scope>
    <source>
        <strain evidence="5 6">KNDSW-TSA6</strain>
    </source>
</reference>
<evidence type="ECO:0000313" key="5">
    <source>
        <dbReference type="EMBL" id="OYD48473.1"/>
    </source>
</evidence>
<protein>
    <submittedName>
        <fullName evidence="5">GGDEF domain-containing protein</fullName>
    </submittedName>
</protein>
<keyword evidence="6" id="KW-1185">Reference proteome</keyword>
<dbReference type="Pfam" id="PF00990">
    <property type="entry name" value="GGDEF"/>
    <property type="match status" value="1"/>
</dbReference>
<dbReference type="Gene3D" id="3.20.20.450">
    <property type="entry name" value="EAL domain"/>
    <property type="match status" value="1"/>
</dbReference>
<dbReference type="RefSeq" id="WP_094291472.1">
    <property type="nucleotide sequence ID" value="NZ_NOIG01000012.1"/>
</dbReference>
<dbReference type="PROSITE" id="PS51257">
    <property type="entry name" value="PROKAR_LIPOPROTEIN"/>
    <property type="match status" value="1"/>
</dbReference>
<sequence length="638" mass="70300">MSLTKQLWIAIALVMTLAFGCSMVVSVLSARHYLQQQLQVKNIDNANSLALSLSQLDKDPVTVELQVAAQFDAGHYRFIRIVSPTGATLVEKTFKGEQTAAPSWFVNLIPIRAEPGRAQINDGWSQYGTLSLASHDQYVYKSLWEGTLELLMWFVFGSVVTGLAGTQVIRYITRPLEDVVSQAEAIAQRHFLTIEEPSTPELRSVVRAMNDMVARIKAMLTEEAARLETLRRKVNRDAVTGLSSREYFLSHLNEILTGEHFAKTGSFVLVRIADLNTLNVQLGHARTDDLLKGLGSVLYDSGNDRPGQRAGRIKGGEFAVVCPTQASASDAATDIHQRLTTGWLPYWIGEAPDLFHVAGVRYQRGQDMSDLLRRADEAMARAQAQGPNNWYANEEGHEHAVLPTDQWRTLLTEAVSGGRLSLVFYPVVGGDGVVALHDEGVIRLQTDDAGPPWQAGDFMPMAAHLNLTVPIDLKVVRLAIEHLRTGSGDIAVNLSADTIADFQFRNDLTQMLMTYPDVCQRLLFEVPEYGVFRHFEAFRDLAHTLKQLGCRVGIEYFGQRFAEGNKLADLGLDYIKIHPSYVRGIANTPGNQEFLQGLCNMAHTLGITVIATGVESRTDLPLLTQLGFDGATGPGLSA</sequence>
<dbReference type="PANTHER" id="PTHR33121">
    <property type="entry name" value="CYCLIC DI-GMP PHOSPHODIESTERASE PDEF"/>
    <property type="match status" value="1"/>
</dbReference>
<dbReference type="PROSITE" id="PS50883">
    <property type="entry name" value="EAL"/>
    <property type="match status" value="1"/>
</dbReference>
<evidence type="ECO:0000259" key="2">
    <source>
        <dbReference type="PROSITE" id="PS50883"/>
    </source>
</evidence>
<name>A0A235EI60_9BURK</name>
<dbReference type="GO" id="GO:0016020">
    <property type="term" value="C:membrane"/>
    <property type="evidence" value="ECO:0007669"/>
    <property type="project" value="InterPro"/>
</dbReference>
<dbReference type="CDD" id="cd01948">
    <property type="entry name" value="EAL"/>
    <property type="match status" value="1"/>
</dbReference>
<dbReference type="InterPro" id="IPR003660">
    <property type="entry name" value="HAMP_dom"/>
</dbReference>
<dbReference type="PROSITE" id="PS50887">
    <property type="entry name" value="GGDEF"/>
    <property type="match status" value="1"/>
</dbReference>
<feature type="domain" description="GGDEF" evidence="4">
    <location>
        <begin position="263"/>
        <end position="395"/>
    </location>
</feature>
<dbReference type="InterPro" id="IPR032244">
    <property type="entry name" value="LapD_MoxY_N"/>
</dbReference>